<accession>A0A2T0G0Z1</accession>
<evidence type="ECO:0000313" key="6">
    <source>
        <dbReference type="Proteomes" id="UP000238573"/>
    </source>
</evidence>
<dbReference type="Pfam" id="PF11083">
    <property type="entry name" value="Relaxase_C"/>
    <property type="match status" value="1"/>
</dbReference>
<gene>
    <name evidence="5" type="ORF">C6A27_07465</name>
</gene>
<dbReference type="InterPro" id="IPR021112">
    <property type="entry name" value="LtrB_C"/>
</dbReference>
<dbReference type="Pfam" id="PF03432">
    <property type="entry name" value="Relaxase"/>
    <property type="match status" value="1"/>
</dbReference>
<feature type="domain" description="MobA/VirD2-like nuclease" evidence="2">
    <location>
        <begin position="46"/>
        <end position="177"/>
    </location>
</feature>
<evidence type="ECO:0000256" key="1">
    <source>
        <dbReference type="SAM" id="Coils"/>
    </source>
</evidence>
<sequence length="536" mass="62087">MVVTKVLQIKNVNKLHQAVKYILNDAKTLELSQDFNNTFPVTLKDGQLYQQLVSGHLIANPKYAADEMILTKKLADQRLGRTEKSDLITGKGVLAHHIIQSFSPDDNLTPEEIHEIGRKTVLELTGGHYEMVMATHVDKNHIHNHIIFTTTNNTTLRKFRWQKGTKHALEKISDKYAEIAGAKIIDKEKPFDHTRYEAYQKKNVFKLEIKSRLEFLLKQSISLEDFKEKAKALDLAVDFSGKYVKYRLLDSQQERNTRDSTLSKKGRYSLESIIERVAKNEVVLPLEDIKSAYHLEQTEKADDFETRLTIETWQVAEETRSGIYLNIDYGVRNHGTIKIPYRQVEKKEDGNFEIFIKRSDFFYFLNPDKSENDRFVRGDTLVKQLAYDSGEYILKKNPAISKLDQLVKEFEFLADHHITDSEQFQETATRFMKQLDETDTILEKIDQRMDRLNKISAALHEVQSEDGTRRQTALAVLTELGISPDSKVAAFDKELVELTVERNALKEKVENLTRDYKAYEEVKENVKYRSDKSNTL</sequence>
<evidence type="ECO:0000259" key="3">
    <source>
        <dbReference type="Pfam" id="PF11083"/>
    </source>
</evidence>
<dbReference type="InterPro" id="IPR005094">
    <property type="entry name" value="Endonuclease_MobA/VirD2"/>
</dbReference>
<evidence type="ECO:0000259" key="2">
    <source>
        <dbReference type="Pfam" id="PF03432"/>
    </source>
</evidence>
<feature type="domain" description="Group II intron-interrupted relaxase LtrB C-terminal" evidence="3">
    <location>
        <begin position="401"/>
        <end position="524"/>
    </location>
</feature>
<evidence type="ECO:0000313" key="5">
    <source>
        <dbReference type="EMBL" id="PRT69718.1"/>
    </source>
</evidence>
<dbReference type="RefSeq" id="WP_106384542.1">
    <property type="nucleotide sequence ID" value="NZ_JBAPET010000006.1"/>
</dbReference>
<feature type="domain" description="Group II intron-interrupted relaxase LtrB central" evidence="4">
    <location>
        <begin position="304"/>
        <end position="386"/>
    </location>
</feature>
<evidence type="ECO:0000259" key="4">
    <source>
        <dbReference type="Pfam" id="PF20874"/>
    </source>
</evidence>
<dbReference type="Proteomes" id="UP000238573">
    <property type="component" value="Unassembled WGS sequence"/>
</dbReference>
<dbReference type="Pfam" id="PF20874">
    <property type="entry name" value="Relaxase_M"/>
    <property type="match status" value="1"/>
</dbReference>
<name>A0A2T0G0Z1_STRAP</name>
<protein>
    <submittedName>
        <fullName evidence="5">Relaxase</fullName>
    </submittedName>
</protein>
<organism evidence="5 6">
    <name type="scientific">Streptococcus anginosus</name>
    <dbReference type="NCBI Taxonomy" id="1328"/>
    <lineage>
        <taxon>Bacteria</taxon>
        <taxon>Bacillati</taxon>
        <taxon>Bacillota</taxon>
        <taxon>Bacilli</taxon>
        <taxon>Lactobacillales</taxon>
        <taxon>Streptococcaceae</taxon>
        <taxon>Streptococcus</taxon>
        <taxon>Streptococcus anginosus group</taxon>
    </lineage>
</organism>
<dbReference type="AlphaFoldDB" id="A0A2T0G0Z1"/>
<keyword evidence="1" id="KW-0175">Coiled coil</keyword>
<feature type="coiled-coil region" evidence="1">
    <location>
        <begin position="488"/>
        <end position="529"/>
    </location>
</feature>
<dbReference type="InterPro" id="IPR048299">
    <property type="entry name" value="LtrB_central"/>
</dbReference>
<reference evidence="5 6" key="1">
    <citation type="journal article" date="1993" name="J. Dent. Res.">
        <title>The isolation and characterization of milleri group streptococci from dental periapical abscesses.</title>
        <authorList>
            <person name="Fisher L.E."/>
            <person name="Russell R.R."/>
        </authorList>
    </citation>
    <scope>NUCLEOTIDE SEQUENCE [LARGE SCALE GENOMIC DNA]</scope>
    <source>
        <strain evidence="5 6">OUP21</strain>
    </source>
</reference>
<dbReference type="EMBL" id="PVSZ01000014">
    <property type="protein sequence ID" value="PRT69718.1"/>
    <property type="molecule type" value="Genomic_DNA"/>
</dbReference>
<comment type="caution">
    <text evidence="5">The sequence shown here is derived from an EMBL/GenBank/DDBJ whole genome shotgun (WGS) entry which is preliminary data.</text>
</comment>
<proteinExistence type="predicted"/>